<feature type="transmembrane region" description="Helical" evidence="2">
    <location>
        <begin position="93"/>
        <end position="118"/>
    </location>
</feature>
<feature type="region of interest" description="Disordered" evidence="1">
    <location>
        <begin position="145"/>
        <end position="164"/>
    </location>
</feature>
<protein>
    <recommendedName>
        <fullName evidence="3">ESX-1 secretion-associated protein EspA/EspE-like domain-containing protein</fullName>
    </recommendedName>
</protein>
<evidence type="ECO:0000259" key="3">
    <source>
        <dbReference type="Pfam" id="PF18879"/>
    </source>
</evidence>
<evidence type="ECO:0000313" key="5">
    <source>
        <dbReference type="Proteomes" id="UP000017786"/>
    </source>
</evidence>
<feature type="domain" description="ESX-1 secretion-associated protein EspA/EspE-like" evidence="3">
    <location>
        <begin position="1"/>
        <end position="65"/>
    </location>
</feature>
<feature type="region of interest" description="Disordered" evidence="1">
    <location>
        <begin position="307"/>
        <end position="350"/>
    </location>
</feature>
<evidence type="ECO:0000256" key="2">
    <source>
        <dbReference type="SAM" id="Phobius"/>
    </source>
</evidence>
<dbReference type="AlphaFoldDB" id="U5WWP3"/>
<dbReference type="KEGG" id="mkn:MKAN_27525"/>
<organism evidence="4 5">
    <name type="scientific">Mycobacterium kansasii ATCC 12478</name>
    <dbReference type="NCBI Taxonomy" id="557599"/>
    <lineage>
        <taxon>Bacteria</taxon>
        <taxon>Bacillati</taxon>
        <taxon>Actinomycetota</taxon>
        <taxon>Actinomycetes</taxon>
        <taxon>Mycobacteriales</taxon>
        <taxon>Mycobacteriaceae</taxon>
        <taxon>Mycobacterium</taxon>
    </lineage>
</organism>
<gene>
    <name evidence="4" type="ORF">MKAN_27525</name>
</gene>
<dbReference type="EMBL" id="CP006835">
    <property type="protein sequence ID" value="AGZ53633.1"/>
    <property type="molecule type" value="Genomic_DNA"/>
</dbReference>
<keyword evidence="2" id="KW-1133">Transmembrane helix</keyword>
<proteinExistence type="predicted"/>
<keyword evidence="2" id="KW-0472">Membrane</keyword>
<accession>U5WWP3</accession>
<evidence type="ECO:0000313" key="4">
    <source>
        <dbReference type="EMBL" id="AGZ53633.1"/>
    </source>
</evidence>
<sequence length="350" mass="36191">MFNEVSAQIEALVPGGGWQGSAAQAYVAHNLAQSQRAKLMRDLDHLAADLVSAQGDLVEKIRYFVIALLGGVGLLGAYCFYLEQFEGAPGRLLSLQIASLMFLFVITSLLSVLGFFAIATYRNASNLQAATQRLTHMVTTLPSLSDTNPRLPDAPFPPADPRSEFDAAEHSLVSPVAGLPDDKAPTAETPDVSLAFADLPGSPEFSMPTLPSPGFPDFGAPHLPIPTLAGLAILPTADELAALPDLSGALAGEPGLANLSTMAQLAAPLSQLSGLSGAAGGLSQLTNIAGQQAQMISSLAQQGAQQHAALADQVRKDDHNDGAAAGTTTTEPAPVDAATGSAPQPRHHVR</sequence>
<name>U5WWP3_MYCKA</name>
<reference evidence="4 5" key="1">
    <citation type="submission" date="2013-10" db="EMBL/GenBank/DDBJ databases">
        <title>Genome sequence of Mycobacterium kansasii.</title>
        <authorList>
            <consortium name="McGill University Mycobacterium genome consortium"/>
            <person name="Veyrier F.J."/>
            <person name="Behr M.A."/>
        </authorList>
    </citation>
    <scope>NUCLEOTIDE SEQUENCE [LARGE SCALE GENOMIC DNA]</scope>
    <source>
        <strain evidence="4 5">ATCC 12478</strain>
    </source>
</reference>
<dbReference type="Pfam" id="PF18879">
    <property type="entry name" value="EspA_EspE"/>
    <property type="match status" value="1"/>
</dbReference>
<feature type="compositionally biased region" description="Low complexity" evidence="1">
    <location>
        <begin position="322"/>
        <end position="334"/>
    </location>
</feature>
<dbReference type="HOGENOM" id="CLU_037846_1_0_11"/>
<evidence type="ECO:0000256" key="1">
    <source>
        <dbReference type="SAM" id="MobiDB-lite"/>
    </source>
</evidence>
<feature type="transmembrane region" description="Helical" evidence="2">
    <location>
        <begin position="61"/>
        <end position="81"/>
    </location>
</feature>
<dbReference type="InterPro" id="IPR043796">
    <property type="entry name" value="ESX-1_EspA/EspE-like"/>
</dbReference>
<keyword evidence="2" id="KW-0812">Transmembrane</keyword>
<dbReference type="Proteomes" id="UP000017786">
    <property type="component" value="Chromosome"/>
</dbReference>